<comment type="caution">
    <text evidence="3">The sequence shown here is derived from an EMBL/GenBank/DDBJ whole genome shotgun (WGS) entry which is preliminary data.</text>
</comment>
<keyword evidence="4" id="KW-1185">Reference proteome</keyword>
<reference evidence="3" key="2">
    <citation type="journal article" date="2020" name="Nat. Commun.">
        <title>Large-scale genome sequencing of mycorrhizal fungi provides insights into the early evolution of symbiotic traits.</title>
        <authorList>
            <person name="Miyauchi S."/>
            <person name="Kiss E."/>
            <person name="Kuo A."/>
            <person name="Drula E."/>
            <person name="Kohler A."/>
            <person name="Sanchez-Garcia M."/>
            <person name="Morin E."/>
            <person name="Andreopoulos B."/>
            <person name="Barry K.W."/>
            <person name="Bonito G."/>
            <person name="Buee M."/>
            <person name="Carver A."/>
            <person name="Chen C."/>
            <person name="Cichocki N."/>
            <person name="Clum A."/>
            <person name="Culley D."/>
            <person name="Crous P.W."/>
            <person name="Fauchery L."/>
            <person name="Girlanda M."/>
            <person name="Hayes R.D."/>
            <person name="Keri Z."/>
            <person name="LaButti K."/>
            <person name="Lipzen A."/>
            <person name="Lombard V."/>
            <person name="Magnuson J."/>
            <person name="Maillard F."/>
            <person name="Murat C."/>
            <person name="Nolan M."/>
            <person name="Ohm R.A."/>
            <person name="Pangilinan J."/>
            <person name="Pereira M.F."/>
            <person name="Perotto S."/>
            <person name="Peter M."/>
            <person name="Pfister S."/>
            <person name="Riley R."/>
            <person name="Sitrit Y."/>
            <person name="Stielow J.B."/>
            <person name="Szollosi G."/>
            <person name="Zifcakova L."/>
            <person name="Stursova M."/>
            <person name="Spatafora J.W."/>
            <person name="Tedersoo L."/>
            <person name="Vaario L.M."/>
            <person name="Yamada A."/>
            <person name="Yan M."/>
            <person name="Wang P."/>
            <person name="Xu J."/>
            <person name="Bruns T."/>
            <person name="Baldrian P."/>
            <person name="Vilgalys R."/>
            <person name="Dunand C."/>
            <person name="Henrissat B."/>
            <person name="Grigoriev I.V."/>
            <person name="Hibbett D."/>
            <person name="Nagy L.G."/>
            <person name="Martin F.M."/>
        </authorList>
    </citation>
    <scope>NUCLEOTIDE SEQUENCE</scope>
    <source>
        <strain evidence="3">BED1</strain>
    </source>
</reference>
<keyword evidence="1" id="KW-1133">Transmembrane helix</keyword>
<dbReference type="AlphaFoldDB" id="A0AAD4G5Y1"/>
<feature type="signal peptide" evidence="2">
    <location>
        <begin position="1"/>
        <end position="15"/>
    </location>
</feature>
<dbReference type="Proteomes" id="UP001194468">
    <property type="component" value="Unassembled WGS sequence"/>
</dbReference>
<dbReference type="EMBL" id="WHUW01000184">
    <property type="protein sequence ID" value="KAF8419049.1"/>
    <property type="molecule type" value="Genomic_DNA"/>
</dbReference>
<keyword evidence="1" id="KW-0812">Transmembrane</keyword>
<evidence type="ECO:0000313" key="4">
    <source>
        <dbReference type="Proteomes" id="UP001194468"/>
    </source>
</evidence>
<keyword evidence="1" id="KW-0472">Membrane</keyword>
<sequence>MFLLPLLVLIPLCRSHYYFTDRTTACGHSILLLHCLFPLLFVCTFLPGVHSGTGYGFLLRCTPALLQAMSFVVKLILFFFSVSIVKTWTIHFHTCSM</sequence>
<proteinExistence type="predicted"/>
<feature type="chain" id="PRO_5041927983" description="NADH dehydrogenase subunit 4" evidence="2">
    <location>
        <begin position="16"/>
        <end position="97"/>
    </location>
</feature>
<keyword evidence="2" id="KW-0732">Signal</keyword>
<evidence type="ECO:0000313" key="3">
    <source>
        <dbReference type="EMBL" id="KAF8419049.1"/>
    </source>
</evidence>
<reference evidence="3" key="1">
    <citation type="submission" date="2019-10" db="EMBL/GenBank/DDBJ databases">
        <authorList>
            <consortium name="DOE Joint Genome Institute"/>
            <person name="Kuo A."/>
            <person name="Miyauchi S."/>
            <person name="Kiss E."/>
            <person name="Drula E."/>
            <person name="Kohler A."/>
            <person name="Sanchez-Garcia M."/>
            <person name="Andreopoulos B."/>
            <person name="Barry K.W."/>
            <person name="Bonito G."/>
            <person name="Buee M."/>
            <person name="Carver A."/>
            <person name="Chen C."/>
            <person name="Cichocki N."/>
            <person name="Clum A."/>
            <person name="Culley D."/>
            <person name="Crous P.W."/>
            <person name="Fauchery L."/>
            <person name="Girlanda M."/>
            <person name="Hayes R."/>
            <person name="Keri Z."/>
            <person name="LaButti K."/>
            <person name="Lipzen A."/>
            <person name="Lombard V."/>
            <person name="Magnuson J."/>
            <person name="Maillard F."/>
            <person name="Morin E."/>
            <person name="Murat C."/>
            <person name="Nolan M."/>
            <person name="Ohm R."/>
            <person name="Pangilinan J."/>
            <person name="Pereira M."/>
            <person name="Perotto S."/>
            <person name="Peter M."/>
            <person name="Riley R."/>
            <person name="Sitrit Y."/>
            <person name="Stielow B."/>
            <person name="Szollosi G."/>
            <person name="Zifcakova L."/>
            <person name="Stursova M."/>
            <person name="Spatafora J.W."/>
            <person name="Tedersoo L."/>
            <person name="Vaario L.-M."/>
            <person name="Yamada A."/>
            <person name="Yan M."/>
            <person name="Wang P."/>
            <person name="Xu J."/>
            <person name="Bruns T."/>
            <person name="Baldrian P."/>
            <person name="Vilgalys R."/>
            <person name="Henrissat B."/>
            <person name="Grigoriev I.V."/>
            <person name="Hibbett D."/>
            <person name="Nagy L.G."/>
            <person name="Martin F.M."/>
        </authorList>
    </citation>
    <scope>NUCLEOTIDE SEQUENCE</scope>
    <source>
        <strain evidence="3">BED1</strain>
    </source>
</reference>
<evidence type="ECO:0000256" key="2">
    <source>
        <dbReference type="SAM" id="SignalP"/>
    </source>
</evidence>
<feature type="transmembrane region" description="Helical" evidence="1">
    <location>
        <begin position="31"/>
        <end position="59"/>
    </location>
</feature>
<accession>A0AAD4G5Y1</accession>
<evidence type="ECO:0008006" key="5">
    <source>
        <dbReference type="Google" id="ProtNLM"/>
    </source>
</evidence>
<feature type="transmembrane region" description="Helical" evidence="1">
    <location>
        <begin position="71"/>
        <end position="91"/>
    </location>
</feature>
<evidence type="ECO:0000256" key="1">
    <source>
        <dbReference type="SAM" id="Phobius"/>
    </source>
</evidence>
<organism evidence="3 4">
    <name type="scientific">Boletus edulis BED1</name>
    <dbReference type="NCBI Taxonomy" id="1328754"/>
    <lineage>
        <taxon>Eukaryota</taxon>
        <taxon>Fungi</taxon>
        <taxon>Dikarya</taxon>
        <taxon>Basidiomycota</taxon>
        <taxon>Agaricomycotina</taxon>
        <taxon>Agaricomycetes</taxon>
        <taxon>Agaricomycetidae</taxon>
        <taxon>Boletales</taxon>
        <taxon>Boletineae</taxon>
        <taxon>Boletaceae</taxon>
        <taxon>Boletoideae</taxon>
        <taxon>Boletus</taxon>
    </lineage>
</organism>
<protein>
    <recommendedName>
        <fullName evidence="5">NADH dehydrogenase subunit 4</fullName>
    </recommendedName>
</protein>
<gene>
    <name evidence="3" type="ORF">L210DRAFT_2347956</name>
</gene>
<name>A0AAD4G5Y1_BOLED</name>